<keyword evidence="2" id="KW-1185">Reference proteome</keyword>
<name>A0A4S8NAJ7_9ACTN</name>
<comment type="caution">
    <text evidence="1">The sequence shown here is derived from an EMBL/GenBank/DDBJ whole genome shotgun (WGS) entry which is preliminary data.</text>
</comment>
<dbReference type="RefSeq" id="WP_136562719.1">
    <property type="nucleotide sequence ID" value="NZ_BAABLS010000010.1"/>
</dbReference>
<proteinExistence type="predicted"/>
<evidence type="ECO:0000313" key="2">
    <source>
        <dbReference type="Proteomes" id="UP000307087"/>
    </source>
</evidence>
<reference evidence="1 2" key="1">
    <citation type="journal article" date="2009" name="Int. J. Syst. Evol. Microbiol.">
        <title>Nocardioides caeni sp. nov., isolated from wastewater.</title>
        <authorList>
            <person name="Yoon J.H."/>
            <person name="Kang S.J."/>
            <person name="Park S."/>
            <person name="Kim W."/>
            <person name="Oh T.K."/>
        </authorList>
    </citation>
    <scope>NUCLEOTIDE SEQUENCE [LARGE SCALE GENOMIC DNA]</scope>
    <source>
        <strain evidence="1 2">DSM 23134</strain>
    </source>
</reference>
<accession>A0A4S8NAJ7</accession>
<dbReference type="AlphaFoldDB" id="A0A4S8NAJ7"/>
<dbReference type="Proteomes" id="UP000307087">
    <property type="component" value="Unassembled WGS sequence"/>
</dbReference>
<gene>
    <name evidence="1" type="ORF">E9934_09805</name>
</gene>
<evidence type="ECO:0000313" key="1">
    <source>
        <dbReference type="EMBL" id="THV13258.1"/>
    </source>
</evidence>
<organism evidence="1 2">
    <name type="scientific">Nocardioides caeni</name>
    <dbReference type="NCBI Taxonomy" id="574700"/>
    <lineage>
        <taxon>Bacteria</taxon>
        <taxon>Bacillati</taxon>
        <taxon>Actinomycetota</taxon>
        <taxon>Actinomycetes</taxon>
        <taxon>Propionibacteriales</taxon>
        <taxon>Nocardioidaceae</taxon>
        <taxon>Nocardioides</taxon>
    </lineage>
</organism>
<protein>
    <submittedName>
        <fullName evidence="1">Uncharacterized protein</fullName>
    </submittedName>
</protein>
<dbReference type="EMBL" id="STGW01000005">
    <property type="protein sequence ID" value="THV13258.1"/>
    <property type="molecule type" value="Genomic_DNA"/>
</dbReference>
<sequence>MTRPPHENVATVLVDPDVLADLELELMELDFRVWPVATAPICPDGPRQAFQLRRTLLMARRGAWDDAAHWTPVWVSFGEMWRRGDEPLPWAAHRTLWQILESREGHVHFQRRLGGVRPLVVPAEERPAS</sequence>
<dbReference type="OrthoDB" id="3779069at2"/>